<proteinExistence type="predicted"/>
<sequence length="212" mass="25592">MDSIHNSCDRSNTVYEDEKEIRNYKKKGVQDDTCLIYINNTVSRVIERHKEEQAFKPFETLRNIRIKNELLGKISLEEKIDEDYNIRIEKIDKVVLVSFEEWYKEAKNFNIKHIEHIEHKVTEKNNIKHEDTKNDMTFQHLNDVRSNYEIHPNNKHQVLKRKKYGRSYGLSKRAIQISIDCDDNEVENFLENYIKQKEHELENNKVRMNRLV</sequence>
<reference evidence="1 2" key="2">
    <citation type="submission" date="2017-10" db="EMBL/GenBank/DDBJ databases">
        <title>Extensive intraspecific genome diversity in a model arbuscular mycorrhizal fungus.</title>
        <authorList>
            <person name="Chen E.C.H."/>
            <person name="Morin E."/>
            <person name="Baudet D."/>
            <person name="Noel J."/>
            <person name="Ndikumana S."/>
            <person name="Charron P."/>
            <person name="St-Onge C."/>
            <person name="Giorgi J."/>
            <person name="Grigoriev I.V."/>
            <person name="Roux C."/>
            <person name="Martin F.M."/>
            <person name="Corradi N."/>
        </authorList>
    </citation>
    <scope>NUCLEOTIDE SEQUENCE [LARGE SCALE GENOMIC DNA]</scope>
    <source>
        <strain evidence="1 2">C2</strain>
    </source>
</reference>
<dbReference type="EMBL" id="LLXL01002344">
    <property type="protein sequence ID" value="PKK61083.1"/>
    <property type="molecule type" value="Genomic_DNA"/>
</dbReference>
<protein>
    <submittedName>
        <fullName evidence="1">Uncharacterized protein</fullName>
    </submittedName>
</protein>
<evidence type="ECO:0000313" key="1">
    <source>
        <dbReference type="EMBL" id="PKK61083.1"/>
    </source>
</evidence>
<name>A0A2N1MHI5_9GLOM</name>
<gene>
    <name evidence="1" type="ORF">RhiirC2_792337</name>
</gene>
<evidence type="ECO:0000313" key="2">
    <source>
        <dbReference type="Proteomes" id="UP000233469"/>
    </source>
</evidence>
<organism evidence="1 2">
    <name type="scientific">Rhizophagus irregularis</name>
    <dbReference type="NCBI Taxonomy" id="588596"/>
    <lineage>
        <taxon>Eukaryota</taxon>
        <taxon>Fungi</taxon>
        <taxon>Fungi incertae sedis</taxon>
        <taxon>Mucoromycota</taxon>
        <taxon>Glomeromycotina</taxon>
        <taxon>Glomeromycetes</taxon>
        <taxon>Glomerales</taxon>
        <taxon>Glomeraceae</taxon>
        <taxon>Rhizophagus</taxon>
    </lineage>
</organism>
<reference evidence="1 2" key="1">
    <citation type="submission" date="2016-04" db="EMBL/GenBank/DDBJ databases">
        <title>Genome analyses suggest a sexual origin of heterokaryosis in a supposedly ancient asexual fungus.</title>
        <authorList>
            <person name="Ropars J."/>
            <person name="Sedzielewska K."/>
            <person name="Noel J."/>
            <person name="Charron P."/>
            <person name="Farinelli L."/>
            <person name="Marton T."/>
            <person name="Kruger M."/>
            <person name="Pelin A."/>
            <person name="Brachmann A."/>
            <person name="Corradi N."/>
        </authorList>
    </citation>
    <scope>NUCLEOTIDE SEQUENCE [LARGE SCALE GENOMIC DNA]</scope>
    <source>
        <strain evidence="1 2">C2</strain>
    </source>
</reference>
<dbReference type="Proteomes" id="UP000233469">
    <property type="component" value="Unassembled WGS sequence"/>
</dbReference>
<accession>A0A2N1MHI5</accession>
<comment type="caution">
    <text evidence="1">The sequence shown here is derived from an EMBL/GenBank/DDBJ whole genome shotgun (WGS) entry which is preliminary data.</text>
</comment>
<dbReference type="AlphaFoldDB" id="A0A2N1MHI5"/>
<dbReference type="VEuPathDB" id="FungiDB:FUN_001093"/>